<sequence length="47" mass="5329">MTARVVDLESVRAAVLDLARDLRFEGQGRYAEIAVQIARQIPREDTE</sequence>
<evidence type="ECO:0000313" key="1">
    <source>
        <dbReference type="EMBL" id="NKY60411.1"/>
    </source>
</evidence>
<keyword evidence="2" id="KW-1185">Reference proteome</keyword>
<dbReference type="Proteomes" id="UP000570678">
    <property type="component" value="Unassembled WGS sequence"/>
</dbReference>
<reference evidence="1 2" key="1">
    <citation type="submission" date="2020-04" db="EMBL/GenBank/DDBJ databases">
        <title>MicrobeNet Type strains.</title>
        <authorList>
            <person name="Nicholson A.C."/>
        </authorList>
    </citation>
    <scope>NUCLEOTIDE SEQUENCE [LARGE SCALE GENOMIC DNA]</scope>
    <source>
        <strain evidence="1 2">JCM 3332</strain>
    </source>
</reference>
<name>A0A846YRW0_9NOCA</name>
<dbReference type="AlphaFoldDB" id="A0A846YRW0"/>
<dbReference type="RefSeq" id="WP_157117202.1">
    <property type="nucleotide sequence ID" value="NZ_JAAXOT010000022.1"/>
</dbReference>
<organism evidence="1 2">
    <name type="scientific">Nocardia flavorosea</name>
    <dbReference type="NCBI Taxonomy" id="53429"/>
    <lineage>
        <taxon>Bacteria</taxon>
        <taxon>Bacillati</taxon>
        <taxon>Actinomycetota</taxon>
        <taxon>Actinomycetes</taxon>
        <taxon>Mycobacteriales</taxon>
        <taxon>Nocardiaceae</taxon>
        <taxon>Nocardia</taxon>
    </lineage>
</organism>
<proteinExistence type="predicted"/>
<dbReference type="EMBL" id="JAAXOT010000022">
    <property type="protein sequence ID" value="NKY60411.1"/>
    <property type="molecule type" value="Genomic_DNA"/>
</dbReference>
<gene>
    <name evidence="1" type="ORF">HGA15_30600</name>
</gene>
<protein>
    <submittedName>
        <fullName evidence="1">Uncharacterized protein</fullName>
    </submittedName>
</protein>
<accession>A0A846YRW0</accession>
<comment type="caution">
    <text evidence="1">The sequence shown here is derived from an EMBL/GenBank/DDBJ whole genome shotgun (WGS) entry which is preliminary data.</text>
</comment>
<evidence type="ECO:0000313" key="2">
    <source>
        <dbReference type="Proteomes" id="UP000570678"/>
    </source>
</evidence>